<accession>A0A839IPT6</accession>
<gene>
    <name evidence="3" type="ORF">H4O21_07575</name>
</gene>
<comment type="similarity">
    <text evidence="2">Belongs to the UPF0437 family.</text>
</comment>
<sequence length="70" mass="7817">MSPEEIKALEKEVRKAKRIASEAAMALHDLVEDSLPAGYEQLPQMSDATYQACLRWDQVRTELAAVKEGV</sequence>
<evidence type="ECO:0000313" key="4">
    <source>
        <dbReference type="Proteomes" id="UP000565262"/>
    </source>
</evidence>
<keyword evidence="1" id="KW-0535">Nitrogen fixation</keyword>
<dbReference type="RefSeq" id="WP_182808247.1">
    <property type="nucleotide sequence ID" value="NZ_JACJFM010000007.1"/>
</dbReference>
<dbReference type="EMBL" id="JACJFM010000007">
    <property type="protein sequence ID" value="MBB1486467.1"/>
    <property type="molecule type" value="Genomic_DNA"/>
</dbReference>
<protein>
    <recommendedName>
        <fullName evidence="5">Rop family plasmid primer RNA-binding protein</fullName>
    </recommendedName>
</protein>
<dbReference type="Gene3D" id="1.10.287.660">
    <property type="entry name" value="Helix hairpin bin"/>
    <property type="match status" value="1"/>
</dbReference>
<evidence type="ECO:0008006" key="5">
    <source>
        <dbReference type="Google" id="ProtNLM"/>
    </source>
</evidence>
<evidence type="ECO:0000256" key="2">
    <source>
        <dbReference type="ARBA" id="ARBA00044954"/>
    </source>
</evidence>
<proteinExistence type="inferred from homology"/>
<keyword evidence="4" id="KW-1185">Reference proteome</keyword>
<comment type="caution">
    <text evidence="3">The sequence shown here is derived from an EMBL/GenBank/DDBJ whole genome shotgun (WGS) entry which is preliminary data.</text>
</comment>
<dbReference type="AlphaFoldDB" id="A0A839IPT6"/>
<evidence type="ECO:0000256" key="1">
    <source>
        <dbReference type="ARBA" id="ARBA00023231"/>
    </source>
</evidence>
<dbReference type="InterPro" id="IPR029012">
    <property type="entry name" value="Helix_hairpin_bin_sf"/>
</dbReference>
<dbReference type="Pfam" id="PF05082">
    <property type="entry name" value="Rop-like"/>
    <property type="match status" value="1"/>
</dbReference>
<dbReference type="Proteomes" id="UP000565262">
    <property type="component" value="Unassembled WGS sequence"/>
</dbReference>
<reference evidence="3 4" key="1">
    <citation type="submission" date="2020-08" db="EMBL/GenBank/DDBJ databases">
        <title>Oceanospirillum sp. nov. isolated from marine sediment.</title>
        <authorList>
            <person name="Ji X."/>
        </authorList>
    </citation>
    <scope>NUCLEOTIDE SEQUENCE [LARGE SCALE GENOMIC DNA]</scope>
    <source>
        <strain evidence="3 4">D5</strain>
    </source>
</reference>
<name>A0A839IPT6_9GAMM</name>
<organism evidence="3 4">
    <name type="scientific">Oceanospirillum sediminis</name>
    <dbReference type="NCBI Taxonomy" id="2760088"/>
    <lineage>
        <taxon>Bacteria</taxon>
        <taxon>Pseudomonadati</taxon>
        <taxon>Pseudomonadota</taxon>
        <taxon>Gammaproteobacteria</taxon>
        <taxon>Oceanospirillales</taxon>
        <taxon>Oceanospirillaceae</taxon>
        <taxon>Oceanospirillum</taxon>
    </lineage>
</organism>
<evidence type="ECO:0000313" key="3">
    <source>
        <dbReference type="EMBL" id="MBB1486467.1"/>
    </source>
</evidence>
<dbReference type="PIRSF" id="PIRSF037676">
    <property type="entry name" value="DUF683"/>
    <property type="match status" value="1"/>
</dbReference>
<dbReference type="InterPro" id="IPR007774">
    <property type="entry name" value="Put_N_fixation"/>
</dbReference>